<dbReference type="GO" id="GO:0015562">
    <property type="term" value="F:efflux transmembrane transporter activity"/>
    <property type="evidence" value="ECO:0007669"/>
    <property type="project" value="TreeGrafter"/>
</dbReference>
<name>A0A9X1DCQ5_9SPHN</name>
<reference evidence="6" key="1">
    <citation type="submission" date="2021-05" db="EMBL/GenBank/DDBJ databases">
        <title>Genome of Sphingobium sp. strain.</title>
        <authorList>
            <person name="Fan R."/>
        </authorList>
    </citation>
    <scope>NUCLEOTIDE SEQUENCE</scope>
    <source>
        <strain evidence="6">H33</strain>
    </source>
</reference>
<dbReference type="Gene3D" id="2.40.30.170">
    <property type="match status" value="1"/>
</dbReference>
<sequence>MLTGCAESKGEEQKRPPPLVTAVQPTAHLFRDEIQAVGTARANEQVTLAANVTERIDKLLFDDGMYVRRGQLLAILSNAQEQAALAGAKASAAEASSQLDRINSLNQQGFATRALLDQQRAALSEARASEESVRAQIGDRMIRAPFAGYLSLRNISAGAIVTSGTPLVTVSDISRIKLDFTVPETQLARLRPGLPIRAYASAFPDQPIEGQIAVIDPVIDPQSRAVMVRATLPNPGNRIKPGMLLTVRIETHTRSAPALPEMAVLSEGDTRYVYTVDEERKVKRTDITTGLRDNGFIEVSGLPTSALVVSEGVVKVSNGRTVRLAGEDGKGPGGRGKGKRGAEGGGGPAGAAP</sequence>
<feature type="domain" description="CusB-like beta-barrel" evidence="4">
    <location>
        <begin position="178"/>
        <end position="252"/>
    </location>
</feature>
<dbReference type="SUPFAM" id="SSF111369">
    <property type="entry name" value="HlyD-like secretion proteins"/>
    <property type="match status" value="1"/>
</dbReference>
<evidence type="ECO:0000256" key="1">
    <source>
        <dbReference type="ARBA" id="ARBA00009477"/>
    </source>
</evidence>
<feature type="region of interest" description="Disordered" evidence="2">
    <location>
        <begin position="323"/>
        <end position="353"/>
    </location>
</feature>
<dbReference type="InterPro" id="IPR006143">
    <property type="entry name" value="RND_pump_MFP"/>
</dbReference>
<dbReference type="Pfam" id="PF25954">
    <property type="entry name" value="Beta-barrel_RND_2"/>
    <property type="match status" value="1"/>
</dbReference>
<dbReference type="InterPro" id="IPR058637">
    <property type="entry name" value="YknX-like_C"/>
</dbReference>
<dbReference type="PANTHER" id="PTHR30469:SF16">
    <property type="entry name" value="HAE1 FAMILY EFFLUX PUMP MFP COMPONENT"/>
    <property type="match status" value="1"/>
</dbReference>
<evidence type="ECO:0000259" key="3">
    <source>
        <dbReference type="Pfam" id="PF25917"/>
    </source>
</evidence>
<dbReference type="Gene3D" id="2.40.420.20">
    <property type="match status" value="1"/>
</dbReference>
<evidence type="ECO:0000259" key="4">
    <source>
        <dbReference type="Pfam" id="PF25954"/>
    </source>
</evidence>
<dbReference type="InterPro" id="IPR058792">
    <property type="entry name" value="Beta-barrel_RND_2"/>
</dbReference>
<keyword evidence="7" id="KW-1185">Reference proteome</keyword>
<protein>
    <submittedName>
        <fullName evidence="6">Efflux RND transporter periplasmic adaptor subunit</fullName>
    </submittedName>
</protein>
<comment type="caution">
    <text evidence="6">The sequence shown here is derived from an EMBL/GenBank/DDBJ whole genome shotgun (WGS) entry which is preliminary data.</text>
</comment>
<accession>A0A9X1DCQ5</accession>
<dbReference type="Gene3D" id="1.10.287.470">
    <property type="entry name" value="Helix hairpin bin"/>
    <property type="match status" value="1"/>
</dbReference>
<dbReference type="Pfam" id="PF25917">
    <property type="entry name" value="BSH_RND"/>
    <property type="match status" value="1"/>
</dbReference>
<evidence type="ECO:0000256" key="2">
    <source>
        <dbReference type="SAM" id="MobiDB-lite"/>
    </source>
</evidence>
<dbReference type="InterPro" id="IPR058625">
    <property type="entry name" value="MdtA-like_BSH"/>
</dbReference>
<dbReference type="Proteomes" id="UP001138757">
    <property type="component" value="Unassembled WGS sequence"/>
</dbReference>
<feature type="domain" description="YknX-like C-terminal permuted SH3-like" evidence="5">
    <location>
        <begin position="258"/>
        <end position="323"/>
    </location>
</feature>
<feature type="compositionally biased region" description="Gly residues" evidence="2">
    <location>
        <begin position="343"/>
        <end position="353"/>
    </location>
</feature>
<comment type="similarity">
    <text evidence="1">Belongs to the membrane fusion protein (MFP) (TC 8.A.1) family.</text>
</comment>
<dbReference type="AlphaFoldDB" id="A0A9X1DCQ5"/>
<dbReference type="Gene3D" id="2.40.50.100">
    <property type="match status" value="1"/>
</dbReference>
<evidence type="ECO:0000259" key="5">
    <source>
        <dbReference type="Pfam" id="PF25989"/>
    </source>
</evidence>
<proteinExistence type="inferred from homology"/>
<feature type="domain" description="Multidrug resistance protein MdtA-like barrel-sandwich hybrid" evidence="3">
    <location>
        <begin position="44"/>
        <end position="168"/>
    </location>
</feature>
<dbReference type="NCBIfam" id="TIGR01730">
    <property type="entry name" value="RND_mfp"/>
    <property type="match status" value="1"/>
</dbReference>
<organism evidence="6 7">
    <name type="scientific">Sphingobium nicotianae</name>
    <dbReference type="NCBI Taxonomy" id="2782607"/>
    <lineage>
        <taxon>Bacteria</taxon>
        <taxon>Pseudomonadati</taxon>
        <taxon>Pseudomonadota</taxon>
        <taxon>Alphaproteobacteria</taxon>
        <taxon>Sphingomonadales</taxon>
        <taxon>Sphingomonadaceae</taxon>
        <taxon>Sphingobium</taxon>
    </lineage>
</organism>
<gene>
    <name evidence="6" type="ORF">KK488_11675</name>
</gene>
<evidence type="ECO:0000313" key="7">
    <source>
        <dbReference type="Proteomes" id="UP001138757"/>
    </source>
</evidence>
<dbReference type="EMBL" id="JAHGAW010000007">
    <property type="protein sequence ID" value="MBT2187601.1"/>
    <property type="molecule type" value="Genomic_DNA"/>
</dbReference>
<dbReference type="Pfam" id="PF25989">
    <property type="entry name" value="YknX_C"/>
    <property type="match status" value="1"/>
</dbReference>
<evidence type="ECO:0000313" key="6">
    <source>
        <dbReference type="EMBL" id="MBT2187601.1"/>
    </source>
</evidence>
<dbReference type="GO" id="GO:1990281">
    <property type="term" value="C:efflux pump complex"/>
    <property type="evidence" value="ECO:0007669"/>
    <property type="project" value="TreeGrafter"/>
</dbReference>
<dbReference type="FunFam" id="2.40.30.170:FF:000010">
    <property type="entry name" value="Efflux RND transporter periplasmic adaptor subunit"/>
    <property type="match status" value="1"/>
</dbReference>
<dbReference type="PANTHER" id="PTHR30469">
    <property type="entry name" value="MULTIDRUG RESISTANCE PROTEIN MDTA"/>
    <property type="match status" value="1"/>
</dbReference>